<feature type="domain" description="Fungal-type protein kinase" evidence="3">
    <location>
        <begin position="151"/>
        <end position="625"/>
    </location>
</feature>
<gene>
    <name evidence="4" type="ORF">RDB_LOCUS176025</name>
</gene>
<dbReference type="EMBL" id="CAJMWT010007856">
    <property type="protein sequence ID" value="CAE6528794.1"/>
    <property type="molecule type" value="Genomic_DNA"/>
</dbReference>
<comment type="caution">
    <text evidence="4">The sequence shown here is derived from an EMBL/GenBank/DDBJ whole genome shotgun (WGS) entry which is preliminary data.</text>
</comment>
<accession>A0A8H3DJF2</accession>
<protein>
    <recommendedName>
        <fullName evidence="3">Fungal-type protein kinase domain-containing protein</fullName>
    </recommendedName>
</protein>
<reference evidence="4" key="1">
    <citation type="submission" date="2021-01" db="EMBL/GenBank/DDBJ databases">
        <authorList>
            <person name="Kaushik A."/>
        </authorList>
    </citation>
    <scope>NUCLEOTIDE SEQUENCE</scope>
    <source>
        <strain evidence="4">AG2-2IIIB</strain>
    </source>
</reference>
<dbReference type="InterPro" id="IPR011009">
    <property type="entry name" value="Kinase-like_dom_sf"/>
</dbReference>
<keyword evidence="1" id="KW-0175">Coiled coil</keyword>
<dbReference type="Gene3D" id="1.10.510.10">
    <property type="entry name" value="Transferase(Phosphotransferase) domain 1"/>
    <property type="match status" value="1"/>
</dbReference>
<evidence type="ECO:0000259" key="3">
    <source>
        <dbReference type="Pfam" id="PF17667"/>
    </source>
</evidence>
<dbReference type="PANTHER" id="PTHR38248">
    <property type="entry name" value="FUNK1 6"/>
    <property type="match status" value="1"/>
</dbReference>
<name>A0A8H3DJF2_9AGAM</name>
<evidence type="ECO:0000256" key="2">
    <source>
        <dbReference type="SAM" id="MobiDB-lite"/>
    </source>
</evidence>
<dbReference type="SUPFAM" id="SSF56112">
    <property type="entry name" value="Protein kinase-like (PK-like)"/>
    <property type="match status" value="1"/>
</dbReference>
<dbReference type="InterPro" id="IPR040976">
    <property type="entry name" value="Pkinase_fungal"/>
</dbReference>
<dbReference type="AlphaFoldDB" id="A0A8H3DJF2"/>
<organism evidence="4 5">
    <name type="scientific">Rhizoctonia solani</name>
    <dbReference type="NCBI Taxonomy" id="456999"/>
    <lineage>
        <taxon>Eukaryota</taxon>
        <taxon>Fungi</taxon>
        <taxon>Dikarya</taxon>
        <taxon>Basidiomycota</taxon>
        <taxon>Agaricomycotina</taxon>
        <taxon>Agaricomycetes</taxon>
        <taxon>Cantharellales</taxon>
        <taxon>Ceratobasidiaceae</taxon>
        <taxon>Rhizoctonia</taxon>
    </lineage>
</organism>
<dbReference type="PANTHER" id="PTHR38248:SF2">
    <property type="entry name" value="FUNK1 11"/>
    <property type="match status" value="1"/>
</dbReference>
<evidence type="ECO:0000313" key="4">
    <source>
        <dbReference type="EMBL" id="CAE6528794.1"/>
    </source>
</evidence>
<dbReference type="Proteomes" id="UP000663843">
    <property type="component" value="Unassembled WGS sequence"/>
</dbReference>
<proteinExistence type="predicted"/>
<evidence type="ECO:0000313" key="5">
    <source>
        <dbReference type="Proteomes" id="UP000663843"/>
    </source>
</evidence>
<feature type="region of interest" description="Disordered" evidence="2">
    <location>
        <begin position="371"/>
        <end position="440"/>
    </location>
</feature>
<feature type="coiled-coil region" evidence="1">
    <location>
        <begin position="726"/>
        <end position="753"/>
    </location>
</feature>
<sequence>MADEQGGSPRRYKHTLDSEYRSVHVADSRATLMRDFLVVAEVTQTSLVDAVLPSLSSEGLETATKTLTAVGHIENPETNNPRWRCLPQDPRDSEGLEDQRFRFFEVIARAIEESHAPEGKEWVALNITGQVTPVGFRYNTSRPDGFMYFKRESSTDPVGWSDIIMPMEFKSKDEEGKMIDDYAKLVWSMHHIMRTDPRRRCVYGLTCENTKARLWYNDRSDIVVSTEFDVNKDWKLLVRIILSMFLASPSQLGYDPTMVANSPSNGNLEPTYDITVHNSDTKTATQYRTIRMLSDIGADSPVGRGTRVWVVQKLVNGVPQGPLYALKDVWVHETSDPEHKVLKEIREAQPAYSQHLLTPLDYGYVPHDLTEPSIPDNTHKNLRRRQLEPTGRVLRVQPTPTPRPPAGNTGTGSRKAKSASRDSVGRFETVPNPSQGGHVYLSRDTREHYRVVFEEIGEPVHDLRKFVDIFTAIQGGWEGLHAIHLSERVHRDVSSGNILLVPNLGTAGQRGAIMDLEYAKKVDDTSAPHDVRTGTETFMATEVACMEHHRLSSLRSLRSFLKRPTLPQTDLARELQELRAQLQKQNKALRPNSNPDPAVASNSLPPFRHNPLHDMESIWWLCIWMMLYLVPSGVQGEQYIENYPKVFFNHFTRRDFVCARADFLALTSHLSELSSLVELMSGWQEKLNRLYNYSYETQDTTSNPLTRIRIDDKTLQAGYEFGKIFLESLKRDAESVSTEFVTLSEKYQELKKNVLSAIASSNPESVPSSKLKLVFEGVVIALKRRRTQADQNTDRGVLERESDVFE</sequence>
<evidence type="ECO:0000256" key="1">
    <source>
        <dbReference type="SAM" id="Coils"/>
    </source>
</evidence>
<dbReference type="Pfam" id="PF17667">
    <property type="entry name" value="Pkinase_fungal"/>
    <property type="match status" value="1"/>
</dbReference>